<feature type="region of interest" description="Disordered" evidence="18">
    <location>
        <begin position="2257"/>
        <end position="2356"/>
    </location>
</feature>
<feature type="region of interest" description="Disordered" evidence="18">
    <location>
        <begin position="631"/>
        <end position="668"/>
    </location>
</feature>
<dbReference type="InterPro" id="IPR050599">
    <property type="entry name" value="VDCC_alpha-1_subunit"/>
</dbReference>
<keyword evidence="8 16" id="KW-0106">Calcium</keyword>
<comment type="function">
    <text evidence="17">Voltage-sensitive calcium channels (VSCC) mediate the entry of calcium ions into excitable cells and are also involved in a variety of calcium-dependent processes, including muscle contraction, hormone or neurotransmitter release, gene expression, cell motility, cell division and cell death. This channel gives rise to T-type calcium currents. T-type calcium channels belong to the "low-voltage activated (LVA)" group and are strongly blocked by nickel and mibefradil. A particularity of this type of channels is an opening at quite negative potentials, and a voltage-dependent inactivation. T-type channels serve pacemaking functions in both central neurons and cardiac nodal cells and support calcium signaling in secretory cells and vascular smooth muscle. They may also be involved in the modulation of firing patterns of neurons which is important for information processing as well as in cell growth processes.</text>
</comment>
<dbReference type="GO" id="GO:0008331">
    <property type="term" value="F:high voltage-gated calcium channel activity"/>
    <property type="evidence" value="ECO:0007669"/>
    <property type="project" value="TreeGrafter"/>
</dbReference>
<feature type="compositionally biased region" description="Basic and acidic residues" evidence="18">
    <location>
        <begin position="1536"/>
        <end position="1547"/>
    </location>
</feature>
<feature type="transmembrane region" description="Helical" evidence="19">
    <location>
        <begin position="1581"/>
        <end position="1598"/>
    </location>
</feature>
<feature type="transmembrane region" description="Helical" evidence="19">
    <location>
        <begin position="127"/>
        <end position="150"/>
    </location>
</feature>
<dbReference type="InterPro" id="IPR005445">
    <property type="entry name" value="VDCC_T_a1"/>
</dbReference>
<dbReference type="InterPro" id="IPR005821">
    <property type="entry name" value="Ion_trans_dom"/>
</dbReference>
<feature type="transmembrane region" description="Helical" evidence="19">
    <location>
        <begin position="288"/>
        <end position="313"/>
    </location>
</feature>
<evidence type="ECO:0000256" key="16">
    <source>
        <dbReference type="PIRSR" id="PIRSR602077-1"/>
    </source>
</evidence>
<evidence type="ECO:0000256" key="3">
    <source>
        <dbReference type="ARBA" id="ARBA00022475"/>
    </source>
</evidence>
<feature type="domain" description="Ion transport" evidence="20">
    <location>
        <begin position="686"/>
        <end position="913"/>
    </location>
</feature>
<feature type="region of interest" description="Disordered" evidence="18">
    <location>
        <begin position="2085"/>
        <end position="2116"/>
    </location>
</feature>
<evidence type="ECO:0000256" key="11">
    <source>
        <dbReference type="ARBA" id="ARBA00023065"/>
    </source>
</evidence>
<dbReference type="EMBL" id="JAULJE010000003">
    <property type="protein sequence ID" value="KAK1344660.1"/>
    <property type="molecule type" value="Genomic_DNA"/>
</dbReference>
<evidence type="ECO:0000256" key="5">
    <source>
        <dbReference type="ARBA" id="ARBA00022673"/>
    </source>
</evidence>
<dbReference type="FunFam" id="1.20.120.350:FF:000007">
    <property type="entry name" value="Voltage-dependent T-type calcium channel subunit alpha"/>
    <property type="match status" value="1"/>
</dbReference>
<evidence type="ECO:0000256" key="9">
    <source>
        <dbReference type="ARBA" id="ARBA00022882"/>
    </source>
</evidence>
<dbReference type="FunFam" id="1.10.287.70:FF:000014">
    <property type="entry name" value="Voltage-dependent T-type calcium channel subunit alpha"/>
    <property type="match status" value="1"/>
</dbReference>
<feature type="transmembrane region" description="Helical" evidence="19">
    <location>
        <begin position="1809"/>
        <end position="1829"/>
    </location>
</feature>
<feature type="transmembrane region" description="Helical" evidence="19">
    <location>
        <begin position="1279"/>
        <end position="1299"/>
    </location>
</feature>
<reference evidence="21" key="1">
    <citation type="submission" date="2023-06" db="EMBL/GenBank/DDBJ databases">
        <title>Reference genome for the Northern bat (Eptesicus nilssonii), a most northern bat species.</title>
        <authorList>
            <person name="Laine V.N."/>
            <person name="Pulliainen A.T."/>
            <person name="Lilley T.M."/>
        </authorList>
    </citation>
    <scope>NUCLEOTIDE SEQUENCE</scope>
    <source>
        <strain evidence="21">BLF_Eptnil</strain>
        <tissue evidence="21">Kidney</tissue>
    </source>
</reference>
<feature type="transmembrane region" description="Helical" evidence="19">
    <location>
        <begin position="717"/>
        <end position="738"/>
    </location>
</feature>
<feature type="domain" description="Ion transport" evidence="20">
    <location>
        <begin position="1581"/>
        <end position="1688"/>
    </location>
</feature>
<proteinExistence type="inferred from homology"/>
<feature type="compositionally biased region" description="Polar residues" evidence="18">
    <location>
        <begin position="2194"/>
        <end position="2204"/>
    </location>
</feature>
<evidence type="ECO:0000313" key="21">
    <source>
        <dbReference type="EMBL" id="KAK1344660.1"/>
    </source>
</evidence>
<feature type="compositionally biased region" description="Polar residues" evidence="18">
    <location>
        <begin position="1053"/>
        <end position="1062"/>
    </location>
</feature>
<keyword evidence="7" id="KW-0677">Repeat</keyword>
<feature type="transmembrane region" description="Helical" evidence="19">
    <location>
        <begin position="1863"/>
        <end position="1884"/>
    </location>
</feature>
<dbReference type="FunFam" id="1.10.287.70:FF:000018">
    <property type="entry name" value="Voltage-dependent T-type calcium channel subunit alpha"/>
    <property type="match status" value="1"/>
</dbReference>
<keyword evidence="6 19" id="KW-0812">Transmembrane</keyword>
<dbReference type="FunFam" id="1.20.120.350:FF:000008">
    <property type="entry name" value="Voltage-dependent T-type calcium channel subunit alpha"/>
    <property type="match status" value="1"/>
</dbReference>
<feature type="domain" description="Ion transport" evidence="20">
    <location>
        <begin position="1239"/>
        <end position="1535"/>
    </location>
</feature>
<keyword evidence="16" id="KW-0479">Metal-binding</keyword>
<evidence type="ECO:0000259" key="20">
    <source>
        <dbReference type="Pfam" id="PF00520"/>
    </source>
</evidence>
<feature type="binding site" evidence="16">
    <location>
        <position position="1474"/>
    </location>
    <ligand>
        <name>Ca(2+)</name>
        <dbReference type="ChEBI" id="CHEBI:29108"/>
    </ligand>
</feature>
<feature type="region of interest" description="Disordered" evidence="18">
    <location>
        <begin position="1536"/>
        <end position="1561"/>
    </location>
</feature>
<feature type="binding site" evidence="16">
    <location>
        <position position="885"/>
    </location>
    <ligand>
        <name>Ca(2+)</name>
        <dbReference type="ChEBI" id="CHEBI:29108"/>
    </ligand>
</feature>
<keyword evidence="11" id="KW-0406">Ion transport</keyword>
<feature type="region of interest" description="Disordered" evidence="18">
    <location>
        <begin position="2146"/>
        <end position="2237"/>
    </location>
</feature>
<evidence type="ECO:0000256" key="18">
    <source>
        <dbReference type="SAM" id="MobiDB-lite"/>
    </source>
</evidence>
<feature type="domain" description="Ion transport" evidence="20">
    <location>
        <begin position="1"/>
        <end position="324"/>
    </location>
</feature>
<evidence type="ECO:0000256" key="14">
    <source>
        <dbReference type="ARBA" id="ARBA00023303"/>
    </source>
</evidence>
<dbReference type="Pfam" id="PF00520">
    <property type="entry name" value="Ion_trans"/>
    <property type="match status" value="5"/>
</dbReference>
<feature type="transmembrane region" description="Helical" evidence="19">
    <location>
        <begin position="1319"/>
        <end position="1344"/>
    </location>
</feature>
<feature type="region of interest" description="Disordered" evidence="18">
    <location>
        <begin position="512"/>
        <end position="549"/>
    </location>
</feature>
<gene>
    <name evidence="21" type="ORF">QTO34_013358</name>
</gene>
<feature type="compositionally biased region" description="Basic and acidic residues" evidence="18">
    <location>
        <begin position="961"/>
        <end position="974"/>
    </location>
</feature>
<comment type="subcellular location">
    <subcellularLocation>
        <location evidence="1">Cell membrane</location>
        <topology evidence="1">Multi-pass membrane protein</topology>
    </subcellularLocation>
    <subcellularLocation>
        <location evidence="17">Membrane</location>
        <topology evidence="17">Multi-pass membrane protein</topology>
    </subcellularLocation>
</comment>
<feature type="transmembrane region" description="Helical" evidence="19">
    <location>
        <begin position="1502"/>
        <end position="1525"/>
    </location>
</feature>
<keyword evidence="9 17" id="KW-0851">Voltage-gated channel</keyword>
<keyword evidence="10 19" id="KW-1133">Transmembrane helix</keyword>
<dbReference type="GO" id="GO:0098703">
    <property type="term" value="P:calcium ion import across plasma membrane"/>
    <property type="evidence" value="ECO:0007669"/>
    <property type="project" value="TreeGrafter"/>
</dbReference>
<feature type="binding site" evidence="16">
    <location>
        <position position="273"/>
    </location>
    <ligand>
        <name>Ca(2+)</name>
        <dbReference type="ChEBI" id="CHEBI:29108"/>
    </ligand>
</feature>
<feature type="transmembrane region" description="Helical" evidence="19">
    <location>
        <begin position="808"/>
        <end position="826"/>
    </location>
</feature>
<evidence type="ECO:0000256" key="13">
    <source>
        <dbReference type="ARBA" id="ARBA00023180"/>
    </source>
</evidence>
<keyword evidence="14" id="KW-0407">Ion channel</keyword>
<dbReference type="FunFam" id="1.20.120.350:FF:000009">
    <property type="entry name" value="Voltage-dependent T-type calcium channel subunit alpha"/>
    <property type="match status" value="1"/>
</dbReference>
<dbReference type="Proteomes" id="UP001177744">
    <property type="component" value="Unassembled WGS sequence"/>
</dbReference>
<feature type="region of interest" description="Disordered" evidence="18">
    <location>
        <begin position="1910"/>
        <end position="1934"/>
    </location>
</feature>
<feature type="transmembrane region" description="Helical" evidence="19">
    <location>
        <begin position="261"/>
        <end position="282"/>
    </location>
</feature>
<keyword evidence="3" id="KW-1003">Cell membrane</keyword>
<keyword evidence="2" id="KW-0813">Transport</keyword>
<keyword evidence="4 17" id="KW-0109">Calcium transport</keyword>
<dbReference type="GO" id="GO:0046872">
    <property type="term" value="F:metal ion binding"/>
    <property type="evidence" value="ECO:0007669"/>
    <property type="project" value="UniProtKB-KW"/>
</dbReference>
<evidence type="ECO:0000256" key="15">
    <source>
        <dbReference type="ARBA" id="ARBA00036634"/>
    </source>
</evidence>
<feature type="transmembrane region" description="Helical" evidence="19">
    <location>
        <begin position="1776"/>
        <end position="1797"/>
    </location>
</feature>
<feature type="transmembrane region" description="Helical" evidence="19">
    <location>
        <begin position="1376"/>
        <end position="1395"/>
    </location>
</feature>
<organism evidence="21 22">
    <name type="scientific">Cnephaeus nilssonii</name>
    <name type="common">Northern bat</name>
    <name type="synonym">Eptesicus nilssonii</name>
    <dbReference type="NCBI Taxonomy" id="3371016"/>
    <lineage>
        <taxon>Eukaryota</taxon>
        <taxon>Metazoa</taxon>
        <taxon>Chordata</taxon>
        <taxon>Craniata</taxon>
        <taxon>Vertebrata</taxon>
        <taxon>Euteleostomi</taxon>
        <taxon>Mammalia</taxon>
        <taxon>Eutheria</taxon>
        <taxon>Laurasiatheria</taxon>
        <taxon>Chiroptera</taxon>
        <taxon>Yangochiroptera</taxon>
        <taxon>Vespertilionidae</taxon>
        <taxon>Cnephaeus</taxon>
    </lineage>
</organism>
<feature type="compositionally biased region" description="Low complexity" evidence="18">
    <location>
        <begin position="1071"/>
        <end position="1083"/>
    </location>
</feature>
<feature type="domain" description="Ion transport" evidence="20">
    <location>
        <begin position="1749"/>
        <end position="1895"/>
    </location>
</feature>
<feature type="compositionally biased region" description="Low complexity" evidence="18">
    <location>
        <begin position="2320"/>
        <end position="2329"/>
    </location>
</feature>
<keyword evidence="5 17" id="KW-0107">Calcium channel</keyword>
<dbReference type="SUPFAM" id="SSF81324">
    <property type="entry name" value="Voltage-gated potassium channels"/>
    <property type="match status" value="5"/>
</dbReference>
<evidence type="ECO:0000256" key="17">
    <source>
        <dbReference type="RuleBase" id="RU003808"/>
    </source>
</evidence>
<feature type="transmembrane region" description="Helical" evidence="19">
    <location>
        <begin position="1618"/>
        <end position="1637"/>
    </location>
</feature>
<evidence type="ECO:0000256" key="7">
    <source>
        <dbReference type="ARBA" id="ARBA00022737"/>
    </source>
</evidence>
<feature type="transmembrane region" description="Helical" evidence="19">
    <location>
        <begin position="902"/>
        <end position="926"/>
    </location>
</feature>
<evidence type="ECO:0000256" key="10">
    <source>
        <dbReference type="ARBA" id="ARBA00022989"/>
    </source>
</evidence>
<feature type="transmembrane region" description="Helical" evidence="19">
    <location>
        <begin position="36"/>
        <end position="55"/>
    </location>
</feature>
<accession>A0AA40I922</accession>
<dbReference type="PANTHER" id="PTHR45628">
    <property type="entry name" value="VOLTAGE-DEPENDENT CALCIUM CHANNEL TYPE A SUBUNIT ALPHA-1"/>
    <property type="match status" value="1"/>
</dbReference>
<dbReference type="PRINTS" id="PR00167">
    <property type="entry name" value="CACHANNEL"/>
</dbReference>
<feature type="compositionally biased region" description="Low complexity" evidence="18">
    <location>
        <begin position="2439"/>
        <end position="2452"/>
    </location>
</feature>
<evidence type="ECO:0000256" key="1">
    <source>
        <dbReference type="ARBA" id="ARBA00004651"/>
    </source>
</evidence>
<protein>
    <recommendedName>
        <fullName evidence="17">Voltage-dependent T-type calcium channel subunit alpha</fullName>
    </recommendedName>
</protein>
<feature type="region of interest" description="Disordered" evidence="18">
    <location>
        <begin position="2015"/>
        <end position="2037"/>
    </location>
</feature>
<dbReference type="FunFam" id="1.20.120.350:FF:000012">
    <property type="entry name" value="Voltage-dependent T-type calcium channel subunit alpha"/>
    <property type="match status" value="1"/>
</dbReference>
<feature type="region of interest" description="Disordered" evidence="18">
    <location>
        <begin position="953"/>
        <end position="974"/>
    </location>
</feature>
<evidence type="ECO:0000256" key="8">
    <source>
        <dbReference type="ARBA" id="ARBA00022837"/>
    </source>
</evidence>
<feature type="region of interest" description="Disordered" evidence="18">
    <location>
        <begin position="998"/>
        <end position="1150"/>
    </location>
</feature>
<dbReference type="PRINTS" id="PR01629">
    <property type="entry name" value="TVDCCALPHA1"/>
</dbReference>
<feature type="transmembrane region" description="Helical" evidence="19">
    <location>
        <begin position="750"/>
        <end position="769"/>
    </location>
</feature>
<dbReference type="PANTHER" id="PTHR45628:SF37">
    <property type="entry name" value="VOLTAGE-DEPENDENT T-TYPE CALCIUM CHANNEL SUBUNIT ALPHA-1H"/>
    <property type="match status" value="1"/>
</dbReference>
<evidence type="ECO:0000256" key="6">
    <source>
        <dbReference type="ARBA" id="ARBA00022692"/>
    </source>
</evidence>
<feature type="compositionally biased region" description="Basic residues" evidence="18">
    <location>
        <begin position="1548"/>
        <end position="1560"/>
    </location>
</feature>
<feature type="region of interest" description="Disordered" evidence="18">
    <location>
        <begin position="2381"/>
        <end position="2458"/>
    </location>
</feature>
<keyword evidence="13" id="KW-0325">Glycoprotein</keyword>
<comment type="catalytic activity">
    <reaction evidence="15">
        <text>Ca(2+)(in) = Ca(2+)(out)</text>
        <dbReference type="Rhea" id="RHEA:29671"/>
        <dbReference type="ChEBI" id="CHEBI:29108"/>
    </reaction>
</comment>
<keyword evidence="12 19" id="KW-0472">Membrane</keyword>
<dbReference type="FunFam" id="1.10.287.70:FF:000054">
    <property type="entry name" value="Voltage-dependent T-type calcium channel subunit alpha"/>
    <property type="match status" value="1"/>
</dbReference>
<dbReference type="Gene3D" id="1.20.120.350">
    <property type="entry name" value="Voltage-gated potassium channels. Chain C"/>
    <property type="match status" value="4"/>
</dbReference>
<sequence>MLVIMLNCVTLGMFRPCEDVKCRSERCIILEAFDDFIFAFFAVEMVIKMVALGLFGQKCYLGDTWNRLDFFIVMAGMMEYSLDGHNVSLSAIRTVRVLRPLRAINRVPSMRILVTLLLDTLPMLGNVLLLCFFVFFIFGIVGVQLWAGLLRNRCFLDSAFVRNNNLTFLRPYYQTEEGDENPFICSSRRDNGMQKCSHIPSRRELRVECTLGWEAYGQLQAEGAGSTSHNACINWNQYYNICRSGDSNPHNGAINFDNIGYAWIAIFQVITLEGWVDIMYYVMDAHSFYNFIYFILLIIVGSFFMINLCLVVIATQFSETKQRENQLMREQRARYLSDDSTLASFSEPGSCYEELLKYVGHICRKVKRRSLRLCARWQSRWCKKVDPSSALHGQGLGHQPRRASRRAASIHHLVYHHHHHHHHHYHFSHSSPRRPSPEQGSRDTSLVRARALPSPPSPGPGPLDAESVHSVYHADCHVEGPQERAQVVQAAAAATSLKLAMGLGTMNYPTILPSAPGSGKGGTSPRAKGKRASRPPGAGGHSSLSLSGHDPYEKIQHLVGEHGLGQAPSRLSGLSVPCPLPSPQAGTLTCELKDCPYCASALGDPEFEFSDSESGDSDGNVVYEFTQDVRHGDHRDPMQPAPGADPPAQGGVRRRTQQREASGKPGGLGHVWATISGKLRRIVDSKYFNRGIMMAILTNTLSMGIEYHEQPDELTNALEISNIVFTSMFALEMLLKLLACGPLGYIQNPYNIFDGIIVVISVWEIIGQADGGLSVLRTFRLLRVLKLVRFMPALRRQLVVLMKTMDNVATFCMLLMLFIFIFSGSLKASAEAQLPDAFHVQHPGYAPLGCKFSLKTDTGDTVPDRKNFDSLLWAIVTVFQILTQEDWNVVLYNGMASTSSWAALYFVALMTLATTCSSTCWWPSWWRASRRSPPSLWEQMAPTQGVPHTRLCFGGAQGDANRSDTDEDKTSTHLEEDFDKFRDLRATEMKMYSLAVTPNGHLEGRGSLPPPVIMRTAATPMPTPKSSPNLDTAHGLLDSRRGSSSSMDPQLADQKSLSSLRSSPCAPWGPNSAWSSRRSSWNSLGRAPSLKRRSQCGERESLLSGEGKGSTDEEAEDGRPRVGASPCTRATPLRRTESLDPRGTLDMQPLRPASLLPTKLHDCNGQMLALPSEFFLRIDSHKEDPAEFDDDMEDSCCSRLRKVLEPYKPEWCRSREPWSLYLFSPQNRFRASCQKIIAHKMFDHVVLVFIFLNCITIALERPDIDPGSTERVFLSVSNYIFTAIFVAEMTMKVVALGLVSGEHAYLQSSWNVLDGLLVLVSLVDIIVALASAGGAKILGILRVLRLLRTLRPLRVISRAPGLKLVVETLISSLRPIGNIVLICCAFFIIFGILGVQEAPCGGWWPGGHWVGPLGDHLPCQLFKGKFYYCEGTDTRNISTRAECRAAHYRWVRRKYNFDNLGQALMSLFVLSSKDGWVNIMYDGLDAVGIDQQPVPNHNPWMLLYFISFLLIVSFFVLNMFVGVVVENFHKCRQHQEAEEARRREEKRQRRLERKRRKAQRRPYYADYSPTRRSIHSLCTSHYLDLFITFIIGVNVITMSMEHYDQPKSLDEALKYCNYVFTIVFVIEAVLKLVAFGFRRFFKDRWNQLDLAIVLLSIMGITLEEIEMSAALPINPTLIRIMRVLRIARGRHSGGPGPPHPPSSPCPKASAGGWCWRQECQGWVVLGPGQLGRIRLARPQPVPDTRLLALVLKLLKMATGMRALLDTVVQALPQVGNLGLLFMLLFFIYAALGVELFGRLECSEDNPCEGLSRHATFSNFGMAFLTLFRVSTGDNWNGIMKDTLRECVREDKHCLTYLPAISPIYFVTFVLVAQFVLVNVVVAVLMKHLEESNKEAREDAEMDAELELEMAQGPPAGPGPTAPQSPGSGPEAPNLPVARKVSVSRMLSLPNDSYMFRPVAPASAPHPHPLQEVEMETYVGTTSSGMTPRDSWRNRAGLTPVEHVPPVESCASLQALSTSSSPARGNSTLLTLPPRGTARSPSVSRLLCRQAAASAPHSSSHCDRHECLAPTYRVVSRVAWVRLEDSDTHTSSSRPHLTLDPHLGGVGAPSGPGREESAPRLLAGLCLASPDPMPLQEALHTNSLEAQADGPADCGLDLGEPDGKTPTRQASLGDSLRSPPRSPRPSSVRARKHTFGQTCISSQLQAPGGEVVEAPDPADEEVSHITSSARSPSPEARRVVAGKPDLCRLYGVDAQGLLDQPGRADQHRRPSVEQGGGDSRSEAGEVKAQALEAEPALGSRRKKKMSPPCISIDPPVEDEGAAWPPAAEGGSTTLRRRTPSCEPVEGLGVDPASKGERWGQVPCRAEHLTIPSFAFEPLDVGGPSGDLFLDSGHRVAPEPRASSGVTAPAEPHTTEPPLPSSDPPEKGWGLYLNVPESPPKKAGSPPASPTPGDGADEPV</sequence>
<feature type="compositionally biased region" description="Basic and acidic residues" evidence="18">
    <location>
        <begin position="2261"/>
        <end position="2270"/>
    </location>
</feature>
<comment type="similarity">
    <text evidence="17">Belongs to the calcium channel alpha-1 subunit (TC 1.A.1.11) family.</text>
</comment>
<dbReference type="InterPro" id="IPR027359">
    <property type="entry name" value="Volt_channel_dom_sf"/>
</dbReference>
<evidence type="ECO:0000256" key="2">
    <source>
        <dbReference type="ARBA" id="ARBA00022448"/>
    </source>
</evidence>
<feature type="compositionally biased region" description="Polar residues" evidence="18">
    <location>
        <begin position="2015"/>
        <end position="2029"/>
    </location>
</feature>
<feature type="region of interest" description="Disordered" evidence="18">
    <location>
        <begin position="419"/>
        <end position="466"/>
    </location>
</feature>
<keyword evidence="22" id="KW-1185">Reference proteome</keyword>
<dbReference type="InterPro" id="IPR002077">
    <property type="entry name" value="VDCCAlpha1"/>
</dbReference>
<dbReference type="Gene3D" id="1.10.287.70">
    <property type="match status" value="4"/>
</dbReference>
<evidence type="ECO:0000256" key="12">
    <source>
        <dbReference type="ARBA" id="ARBA00023136"/>
    </source>
</evidence>
<name>A0AA40I922_CNENI</name>
<evidence type="ECO:0000256" key="19">
    <source>
        <dbReference type="SAM" id="Phobius"/>
    </source>
</evidence>
<dbReference type="FunFam" id="1.10.287.70:FF:000557">
    <property type="entry name" value="Voltage-dependent calcium channel type A subunit alpha-1-like Protein"/>
    <property type="match status" value="1"/>
</dbReference>
<comment type="caution">
    <text evidence="21">The sequence shown here is derived from an EMBL/GenBank/DDBJ whole genome shotgun (WGS) entry which is preliminary data.</text>
</comment>
<dbReference type="GO" id="GO:0005891">
    <property type="term" value="C:voltage-gated calcium channel complex"/>
    <property type="evidence" value="ECO:0007669"/>
    <property type="project" value="InterPro"/>
</dbReference>
<evidence type="ECO:0000256" key="4">
    <source>
        <dbReference type="ARBA" id="ARBA00022568"/>
    </source>
</evidence>
<evidence type="ECO:0000313" key="22">
    <source>
        <dbReference type="Proteomes" id="UP001177744"/>
    </source>
</evidence>